<evidence type="ECO:0000313" key="2">
    <source>
        <dbReference type="EMBL" id="CAF9917201.1"/>
    </source>
</evidence>
<organism evidence="2 3">
    <name type="scientific">Imshaugia aleurites</name>
    <dbReference type="NCBI Taxonomy" id="172621"/>
    <lineage>
        <taxon>Eukaryota</taxon>
        <taxon>Fungi</taxon>
        <taxon>Dikarya</taxon>
        <taxon>Ascomycota</taxon>
        <taxon>Pezizomycotina</taxon>
        <taxon>Lecanoromycetes</taxon>
        <taxon>OSLEUM clade</taxon>
        <taxon>Lecanoromycetidae</taxon>
        <taxon>Lecanorales</taxon>
        <taxon>Lecanorineae</taxon>
        <taxon>Parmeliaceae</taxon>
        <taxon>Imshaugia</taxon>
    </lineage>
</organism>
<feature type="domain" description="Aminoglycoside phosphotransferase" evidence="1">
    <location>
        <begin position="95"/>
        <end position="292"/>
    </location>
</feature>
<name>A0A8H3F0V9_9LECA</name>
<dbReference type="OrthoDB" id="10003767at2759"/>
<dbReference type="InterPro" id="IPR011009">
    <property type="entry name" value="Kinase-like_dom_sf"/>
</dbReference>
<sequence length="402" mass="45629">MTDKPVFEGYKWSGMSSETEESPYGQWVQGLLNRINWDALCQYASKLHNDEDCTISPDFTMGGRHMVRRINFRDGTRWIARVRITTPINGDEGRHLLQREVDCMELVKERTSVPVPTVFGYVVSAINDVGAPFMLMECLSGNVGIDLHGVELPAQYKASFHREMARCQTEISSITFPKIGAVVKLQDGTYDVGPLPELGGPFLTATEYFEAWARKARFVETMDRVKQIWGEGHEEIIAQIANFPPRVGELAFRISDRNHGPFPLFHVDFGHNNIVVDDNYNVLGVIDWEHACSVPWETIYFPWTLSVVPAPMTPGNYDEDGVPKDPNTRTIIDDQKRYINAVQEMERYTGLSPLLSTVFADQASQDLAYAMKLYTEDGICGQYTNVLDVHGKRWLGRKQHQE</sequence>
<reference evidence="2" key="1">
    <citation type="submission" date="2021-03" db="EMBL/GenBank/DDBJ databases">
        <authorList>
            <person name="Tagirdzhanova G."/>
        </authorList>
    </citation>
    <scope>NUCLEOTIDE SEQUENCE</scope>
</reference>
<dbReference type="SUPFAM" id="SSF56112">
    <property type="entry name" value="Protein kinase-like (PK-like)"/>
    <property type="match status" value="1"/>
</dbReference>
<dbReference type="PANTHER" id="PTHR21310:SF37">
    <property type="entry name" value="AMINOGLYCOSIDE PHOSPHOTRANSFERASE DOMAIN-CONTAINING PROTEIN"/>
    <property type="match status" value="1"/>
</dbReference>
<dbReference type="Proteomes" id="UP000664534">
    <property type="component" value="Unassembled WGS sequence"/>
</dbReference>
<protein>
    <recommendedName>
        <fullName evidence="1">Aminoglycoside phosphotransferase domain-containing protein</fullName>
    </recommendedName>
</protein>
<dbReference type="Gene3D" id="3.90.1200.10">
    <property type="match status" value="1"/>
</dbReference>
<dbReference type="EMBL" id="CAJPDT010000018">
    <property type="protein sequence ID" value="CAF9917201.1"/>
    <property type="molecule type" value="Genomic_DNA"/>
</dbReference>
<dbReference type="PANTHER" id="PTHR21310">
    <property type="entry name" value="AMINOGLYCOSIDE PHOSPHOTRANSFERASE-RELATED-RELATED"/>
    <property type="match status" value="1"/>
</dbReference>
<evidence type="ECO:0000313" key="3">
    <source>
        <dbReference type="Proteomes" id="UP000664534"/>
    </source>
</evidence>
<accession>A0A8H3F0V9</accession>
<dbReference type="InterPro" id="IPR002575">
    <property type="entry name" value="Aminoglycoside_PTrfase"/>
</dbReference>
<gene>
    <name evidence="2" type="ORF">IMSHALPRED_003500</name>
</gene>
<dbReference type="InterPro" id="IPR051678">
    <property type="entry name" value="AGP_Transferase"/>
</dbReference>
<evidence type="ECO:0000259" key="1">
    <source>
        <dbReference type="Pfam" id="PF01636"/>
    </source>
</evidence>
<proteinExistence type="predicted"/>
<keyword evidence="3" id="KW-1185">Reference proteome</keyword>
<comment type="caution">
    <text evidence="2">The sequence shown here is derived from an EMBL/GenBank/DDBJ whole genome shotgun (WGS) entry which is preliminary data.</text>
</comment>
<dbReference type="Pfam" id="PF01636">
    <property type="entry name" value="APH"/>
    <property type="match status" value="1"/>
</dbReference>
<dbReference type="AlphaFoldDB" id="A0A8H3F0V9"/>
<dbReference type="Gene3D" id="3.30.200.20">
    <property type="entry name" value="Phosphorylase Kinase, domain 1"/>
    <property type="match status" value="1"/>
</dbReference>